<dbReference type="InterPro" id="IPR029058">
    <property type="entry name" value="AB_hydrolase_fold"/>
</dbReference>
<name>A0A4R6K2I3_9ACTN</name>
<dbReference type="AlphaFoldDB" id="A0A4R6K2I3"/>
<feature type="domain" description="AB hydrolase-1" evidence="1">
    <location>
        <begin position="32"/>
        <end position="179"/>
    </location>
</feature>
<protein>
    <submittedName>
        <fullName evidence="2">Alpha/beta hydrolase family protein</fullName>
    </submittedName>
</protein>
<dbReference type="PANTHER" id="PTHR43798:SF33">
    <property type="entry name" value="HYDROLASE, PUTATIVE (AFU_ORTHOLOGUE AFUA_2G14860)-RELATED"/>
    <property type="match status" value="1"/>
</dbReference>
<dbReference type="GO" id="GO:0016787">
    <property type="term" value="F:hydrolase activity"/>
    <property type="evidence" value="ECO:0007669"/>
    <property type="project" value="UniProtKB-KW"/>
</dbReference>
<dbReference type="InterPro" id="IPR050266">
    <property type="entry name" value="AB_hydrolase_sf"/>
</dbReference>
<dbReference type="RefSeq" id="WP_133875838.1">
    <property type="nucleotide sequence ID" value="NZ_BOMD01000064.1"/>
</dbReference>
<organism evidence="2 3">
    <name type="scientific">Paractinoplanes brasiliensis</name>
    <dbReference type="NCBI Taxonomy" id="52695"/>
    <lineage>
        <taxon>Bacteria</taxon>
        <taxon>Bacillati</taxon>
        <taxon>Actinomycetota</taxon>
        <taxon>Actinomycetes</taxon>
        <taxon>Micromonosporales</taxon>
        <taxon>Micromonosporaceae</taxon>
        <taxon>Paractinoplanes</taxon>
    </lineage>
</organism>
<dbReference type="OrthoDB" id="3291142at2"/>
<evidence type="ECO:0000313" key="3">
    <source>
        <dbReference type="Proteomes" id="UP000294901"/>
    </source>
</evidence>
<dbReference type="Proteomes" id="UP000294901">
    <property type="component" value="Unassembled WGS sequence"/>
</dbReference>
<evidence type="ECO:0000259" key="1">
    <source>
        <dbReference type="Pfam" id="PF12697"/>
    </source>
</evidence>
<dbReference type="GO" id="GO:0016020">
    <property type="term" value="C:membrane"/>
    <property type="evidence" value="ECO:0007669"/>
    <property type="project" value="TreeGrafter"/>
</dbReference>
<reference evidence="2 3" key="1">
    <citation type="submission" date="2019-03" db="EMBL/GenBank/DDBJ databases">
        <title>Sequencing the genomes of 1000 actinobacteria strains.</title>
        <authorList>
            <person name="Klenk H.-P."/>
        </authorList>
    </citation>
    <scope>NUCLEOTIDE SEQUENCE [LARGE SCALE GENOMIC DNA]</scope>
    <source>
        <strain evidence="2 3">DSM 43805</strain>
    </source>
</reference>
<dbReference type="Gene3D" id="3.40.50.1820">
    <property type="entry name" value="alpha/beta hydrolase"/>
    <property type="match status" value="1"/>
</dbReference>
<dbReference type="PANTHER" id="PTHR43798">
    <property type="entry name" value="MONOACYLGLYCEROL LIPASE"/>
    <property type="match status" value="1"/>
</dbReference>
<accession>A0A4R6K2I3</accession>
<evidence type="ECO:0000313" key="2">
    <source>
        <dbReference type="EMBL" id="TDO41866.1"/>
    </source>
</evidence>
<comment type="caution">
    <text evidence="2">The sequence shown here is derived from an EMBL/GenBank/DDBJ whole genome shotgun (WGS) entry which is preliminary data.</text>
</comment>
<dbReference type="SUPFAM" id="SSF53474">
    <property type="entry name" value="alpha/beta-Hydrolases"/>
    <property type="match status" value="1"/>
</dbReference>
<sequence>MDPQPVLRNTQIAGTPGNLLAYDRWGTTGRPILLLHGLLFDRTMWWPVAAELAGHCSVVAPDLPGHGQSPIRDDCSMARIADDLATLVQSLGSTRAPIVVGHDASAGLALTFADRYATHRVFAVDGPTGAATVEEVPTAFLSYAEPREDPALLKTYEHWLAAPPTQRAAPARLPATHLTDPAAFATNLRAYL</sequence>
<gene>
    <name evidence="2" type="ORF">C8E87_5621</name>
</gene>
<dbReference type="EMBL" id="SNWR01000001">
    <property type="protein sequence ID" value="TDO41866.1"/>
    <property type="molecule type" value="Genomic_DNA"/>
</dbReference>
<dbReference type="Pfam" id="PF12697">
    <property type="entry name" value="Abhydrolase_6"/>
    <property type="match status" value="1"/>
</dbReference>
<keyword evidence="2" id="KW-0378">Hydrolase</keyword>
<keyword evidence="3" id="KW-1185">Reference proteome</keyword>
<proteinExistence type="predicted"/>
<dbReference type="InterPro" id="IPR000073">
    <property type="entry name" value="AB_hydrolase_1"/>
</dbReference>